<evidence type="ECO:0000256" key="3">
    <source>
        <dbReference type="ARBA" id="ARBA00022801"/>
    </source>
</evidence>
<dbReference type="InterPro" id="IPR042171">
    <property type="entry name" value="Acyl-CoA_hotdog"/>
</dbReference>
<keyword evidence="3 11" id="KW-0378">Hydrolase</keyword>
<proteinExistence type="inferred from homology"/>
<keyword evidence="12" id="KW-1185">Reference proteome</keyword>
<evidence type="ECO:0000256" key="7">
    <source>
        <dbReference type="ARBA" id="ARBA00071120"/>
    </source>
</evidence>
<dbReference type="Proteomes" id="UP000537130">
    <property type="component" value="Unassembled WGS sequence"/>
</dbReference>
<dbReference type="CDD" id="cd03444">
    <property type="entry name" value="Thioesterase_II_repeat1"/>
    <property type="match status" value="1"/>
</dbReference>
<gene>
    <name evidence="11" type="ORF">FHR99_003026</name>
</gene>
<protein>
    <recommendedName>
        <fullName evidence="7">Acyl-CoA thioesterase 2</fullName>
        <ecNumber evidence="5">3.1.2.20</ecNumber>
    </recommendedName>
    <alternativeName>
        <fullName evidence="8">Thioesterase II</fullName>
    </alternativeName>
</protein>
<comment type="subunit">
    <text evidence="2">Homotetramer.</text>
</comment>
<dbReference type="GO" id="GO:0047617">
    <property type="term" value="F:fatty acyl-CoA hydrolase activity"/>
    <property type="evidence" value="ECO:0007669"/>
    <property type="project" value="UniProtKB-EC"/>
</dbReference>
<evidence type="ECO:0000256" key="1">
    <source>
        <dbReference type="ARBA" id="ARBA00006538"/>
    </source>
</evidence>
<feature type="domain" description="Acyl-CoA thioesterase 2 C-terminal" evidence="9">
    <location>
        <begin position="156"/>
        <end position="273"/>
    </location>
</feature>
<feature type="domain" description="Acyl-CoA thioesterase-like N-terminal HotDog" evidence="10">
    <location>
        <begin position="29"/>
        <end position="108"/>
    </location>
</feature>
<dbReference type="InterPro" id="IPR049449">
    <property type="entry name" value="TesB_ACOT8-like_N"/>
</dbReference>
<dbReference type="GO" id="GO:0009062">
    <property type="term" value="P:fatty acid catabolic process"/>
    <property type="evidence" value="ECO:0007669"/>
    <property type="project" value="TreeGrafter"/>
</dbReference>
<dbReference type="GO" id="GO:0006637">
    <property type="term" value="P:acyl-CoA metabolic process"/>
    <property type="evidence" value="ECO:0007669"/>
    <property type="project" value="InterPro"/>
</dbReference>
<evidence type="ECO:0000259" key="9">
    <source>
        <dbReference type="Pfam" id="PF02551"/>
    </source>
</evidence>
<evidence type="ECO:0000256" key="4">
    <source>
        <dbReference type="ARBA" id="ARBA00023098"/>
    </source>
</evidence>
<dbReference type="Pfam" id="PF02551">
    <property type="entry name" value="Acyl_CoA_thio"/>
    <property type="match status" value="1"/>
</dbReference>
<dbReference type="InterPro" id="IPR025652">
    <property type="entry name" value="TesB_C"/>
</dbReference>
<dbReference type="AlphaFoldDB" id="A0A7W4Z6Z5"/>
<evidence type="ECO:0000256" key="6">
    <source>
        <dbReference type="ARBA" id="ARBA00050943"/>
    </source>
</evidence>
<evidence type="ECO:0000259" key="10">
    <source>
        <dbReference type="Pfam" id="PF13622"/>
    </source>
</evidence>
<evidence type="ECO:0000256" key="2">
    <source>
        <dbReference type="ARBA" id="ARBA00011881"/>
    </source>
</evidence>
<comment type="similarity">
    <text evidence="1">Belongs to the C/M/P thioester hydrolase family.</text>
</comment>
<comment type="caution">
    <text evidence="11">The sequence shown here is derived from an EMBL/GenBank/DDBJ whole genome shotgun (WGS) entry which is preliminary data.</text>
</comment>
<accession>A0A7W4Z6Z5</accession>
<evidence type="ECO:0000313" key="12">
    <source>
        <dbReference type="Proteomes" id="UP000537130"/>
    </source>
</evidence>
<organism evidence="11 12">
    <name type="scientific">Litorivivens lipolytica</name>
    <dbReference type="NCBI Taxonomy" id="1524264"/>
    <lineage>
        <taxon>Bacteria</taxon>
        <taxon>Pseudomonadati</taxon>
        <taxon>Pseudomonadota</taxon>
        <taxon>Gammaproteobacteria</taxon>
        <taxon>Litorivivens</taxon>
    </lineage>
</organism>
<dbReference type="FunFam" id="2.40.160.210:FF:000001">
    <property type="entry name" value="Acyl-CoA thioesterase II"/>
    <property type="match status" value="1"/>
</dbReference>
<dbReference type="PANTHER" id="PTHR11066:SF34">
    <property type="entry name" value="ACYL-COENZYME A THIOESTERASE 8"/>
    <property type="match status" value="1"/>
</dbReference>
<dbReference type="Pfam" id="PF13622">
    <property type="entry name" value="4HBT_3"/>
    <property type="match status" value="1"/>
</dbReference>
<name>A0A7W4Z6Z5_9GAMM</name>
<keyword evidence="4" id="KW-0443">Lipid metabolism</keyword>
<comment type="catalytic activity">
    <reaction evidence="6">
        <text>a fatty acyl-CoA + H2O = a fatty acid + CoA + H(+)</text>
        <dbReference type="Rhea" id="RHEA:16781"/>
        <dbReference type="ChEBI" id="CHEBI:15377"/>
        <dbReference type="ChEBI" id="CHEBI:15378"/>
        <dbReference type="ChEBI" id="CHEBI:28868"/>
        <dbReference type="ChEBI" id="CHEBI:57287"/>
        <dbReference type="ChEBI" id="CHEBI:77636"/>
        <dbReference type="EC" id="3.1.2.20"/>
    </reaction>
    <physiologicalReaction direction="left-to-right" evidence="6">
        <dbReference type="Rhea" id="RHEA:16782"/>
    </physiologicalReaction>
</comment>
<evidence type="ECO:0000256" key="5">
    <source>
        <dbReference type="ARBA" id="ARBA00038894"/>
    </source>
</evidence>
<dbReference type="InterPro" id="IPR003703">
    <property type="entry name" value="Acyl_CoA_thio"/>
</dbReference>
<dbReference type="EMBL" id="JACHWY010000003">
    <property type="protein sequence ID" value="MBB3048752.1"/>
    <property type="molecule type" value="Genomic_DNA"/>
</dbReference>
<dbReference type="RefSeq" id="WP_183411518.1">
    <property type="nucleotide sequence ID" value="NZ_JACHWY010000003.1"/>
</dbReference>
<dbReference type="Gene3D" id="2.40.160.210">
    <property type="entry name" value="Acyl-CoA thioesterase, double hotdog domain"/>
    <property type="match status" value="1"/>
</dbReference>
<evidence type="ECO:0000313" key="11">
    <source>
        <dbReference type="EMBL" id="MBB3048752.1"/>
    </source>
</evidence>
<dbReference type="PANTHER" id="PTHR11066">
    <property type="entry name" value="ACYL-COA THIOESTERASE"/>
    <property type="match status" value="1"/>
</dbReference>
<dbReference type="EC" id="3.1.2.20" evidence="5"/>
<evidence type="ECO:0000256" key="8">
    <source>
        <dbReference type="ARBA" id="ARBA00079653"/>
    </source>
</evidence>
<dbReference type="SUPFAM" id="SSF54637">
    <property type="entry name" value="Thioesterase/thiol ester dehydrase-isomerase"/>
    <property type="match status" value="2"/>
</dbReference>
<reference evidence="11 12" key="1">
    <citation type="submission" date="2020-08" db="EMBL/GenBank/DDBJ databases">
        <title>Genomic Encyclopedia of Type Strains, Phase III (KMG-III): the genomes of soil and plant-associated and newly described type strains.</title>
        <authorList>
            <person name="Whitman W."/>
        </authorList>
    </citation>
    <scope>NUCLEOTIDE SEQUENCE [LARGE SCALE GENOMIC DNA]</scope>
    <source>
        <strain evidence="11 12">CECT 8654</strain>
    </source>
</reference>
<dbReference type="InterPro" id="IPR029069">
    <property type="entry name" value="HotDog_dom_sf"/>
</dbReference>
<sequence>MQKALADLLACNQLEEIDINLYTGRAAHNSGGRIYGGQVLAQALSAAGRTVPQEFTLHSMHAYFLRMGDPDRQVVYEVEAIRDGRSFMTRRVVAQQYGRAIFSAMLSYQVEEDGFEHARTMPDVPPPEALISDDQRLKKYFPNRTGLWPIEFRKVNPPDLDNLQPSEAVSYNWFRATDNVGEDLATHQQLLAYASDNPILITALNPHGVSFLNPDMATISLDHALWFYKPFRVDDWLLYETHSDVAANGRAWCRGRIYNRKGELVAAATQEGLLRLKNR</sequence>
<dbReference type="CDD" id="cd03445">
    <property type="entry name" value="Thioesterase_II_repeat2"/>
    <property type="match status" value="1"/>
</dbReference>